<dbReference type="RefSeq" id="WP_013701678.1">
    <property type="nucleotide sequence ID" value="NC_015385.1"/>
</dbReference>
<reference evidence="6" key="2">
    <citation type="submission" date="2011-04" db="EMBL/GenBank/DDBJ databases">
        <title>The complete genome of chromosome of Treponema succinifaciens DSM 2489.</title>
        <authorList>
            <person name="Lucas S."/>
            <person name="Copeland A."/>
            <person name="Lapidus A."/>
            <person name="Bruce D."/>
            <person name="Goodwin L."/>
            <person name="Pitluck S."/>
            <person name="Peters L."/>
            <person name="Kyrpides N."/>
            <person name="Mavromatis K."/>
            <person name="Ivanova N."/>
            <person name="Ovchinnikova G."/>
            <person name="Teshima H."/>
            <person name="Detter J.C."/>
            <person name="Tapia R."/>
            <person name="Han C."/>
            <person name="Land M."/>
            <person name="Hauser L."/>
            <person name="Markowitz V."/>
            <person name="Cheng J.-F."/>
            <person name="Hugenholtz P."/>
            <person name="Woyke T."/>
            <person name="Wu D."/>
            <person name="Gronow S."/>
            <person name="Wellnitz S."/>
            <person name="Brambilla E."/>
            <person name="Klenk H.-P."/>
            <person name="Eisen J.A."/>
        </authorList>
    </citation>
    <scope>NUCLEOTIDE SEQUENCE [LARGE SCALE GENOMIC DNA]</scope>
    <source>
        <strain evidence="6">ATCC 33096 / DSM 2489 / 6091</strain>
    </source>
</reference>
<evidence type="ECO:0000313" key="5">
    <source>
        <dbReference type="EMBL" id="AEB14396.1"/>
    </source>
</evidence>
<dbReference type="HOGENOM" id="CLU_440702_0_0_12"/>
<sequence length="620" mass="69931">MKNLFAFLFALSASLYSFSQELELPGITTTIHRAKNPELIVLDEDALSSFSCAEQALESAGFAFKKGNNELTFHGYWNSSIKIYINNVLVNDPNTGKFDFSTLDFSTVKSIKVNPAAVNGSVAIYITTVSCDFSKIHAGAELKTQSYLSSVNDSPAARTEFSVPLIFENGSSLFVHEAFNVSHKKNHFGYRSLDATYKPDFSDSYSGYKKKYSGYERTLFNNSLFAEFATQKFPGASFGFSSYASYSEANCGKTGGVYFTEENQKDLSLVFALPVFLPFEKWNLKVLPSYKYSDLDYTKHARFSDLGNEYKVSNFSFQAETSVLDFLEFYALCSYDFSDEISSGKENANYSHSLFSAFFSPSVKFEILGWNFSMSLPLDYFELSNTLSLLYSFSAERNLENFAFFFKASKNITNPVFQQLYYSGDGGTGNPDLKSESAYSFYTGLLYSQKFEVSVKPFLIFYKDKIGWVSDTSGSWSPDNWGSSVNWGADFYFSTKELFGNLEFSASYTFCKAVLTSGGSTDGNQIMYTPVHTFSLTEKYSFFNDFIWTTVFSYNSKKYTSNSNILYVPDYFNLDTSLSWTGKKFYAQFLWQNVFDFQYVHVDGYPAPGASFTLSAGIKL</sequence>
<feature type="signal peptide" evidence="4">
    <location>
        <begin position="1"/>
        <end position="19"/>
    </location>
</feature>
<dbReference type="eggNOG" id="COG4206">
    <property type="taxonomic scope" value="Bacteria"/>
</dbReference>
<gene>
    <name evidence="5" type="ordered locus">Tresu_1496</name>
</gene>
<evidence type="ECO:0000256" key="4">
    <source>
        <dbReference type="SAM" id="SignalP"/>
    </source>
</evidence>
<dbReference type="OrthoDB" id="101167at2"/>
<name>F2NS95_TRES6</name>
<dbReference type="SUPFAM" id="SSF56935">
    <property type="entry name" value="Porins"/>
    <property type="match status" value="1"/>
</dbReference>
<keyword evidence="6" id="KW-1185">Reference proteome</keyword>
<dbReference type="KEGG" id="tsu:Tresu_1496"/>
<dbReference type="GeneID" id="302998654"/>
<keyword evidence="5" id="KW-0675">Receptor</keyword>
<keyword evidence="4" id="KW-0732">Signal</keyword>
<dbReference type="STRING" id="869209.Tresu_1496"/>
<accession>F2NS95</accession>
<reference evidence="5 6" key="1">
    <citation type="journal article" date="2011" name="Stand. Genomic Sci.">
        <title>Complete genome sequence of Treponema succinifaciens type strain (6091).</title>
        <authorList>
            <person name="Han C."/>
            <person name="Gronow S."/>
            <person name="Teshima H."/>
            <person name="Lapidus A."/>
            <person name="Nolan M."/>
            <person name="Lucas S."/>
            <person name="Hammon N."/>
            <person name="Deshpande S."/>
            <person name="Cheng J.F."/>
            <person name="Zeytun A."/>
            <person name="Tapia R."/>
            <person name="Goodwin L."/>
            <person name="Pitluck S."/>
            <person name="Liolios K."/>
            <person name="Pagani I."/>
            <person name="Ivanova N."/>
            <person name="Mavromatis K."/>
            <person name="Mikhailova N."/>
            <person name="Huntemann M."/>
            <person name="Pati A."/>
            <person name="Chen A."/>
            <person name="Palaniappan K."/>
            <person name="Land M."/>
            <person name="Hauser L."/>
            <person name="Brambilla E.M."/>
            <person name="Rohde M."/>
            <person name="Goker M."/>
            <person name="Woyke T."/>
            <person name="Bristow J."/>
            <person name="Eisen J.A."/>
            <person name="Markowitz V."/>
            <person name="Hugenholtz P."/>
            <person name="Kyrpides N.C."/>
            <person name="Klenk H.P."/>
            <person name="Detter J.C."/>
        </authorList>
    </citation>
    <scope>NUCLEOTIDE SEQUENCE [LARGE SCALE GENOMIC DNA]</scope>
    <source>
        <strain evidence="6">ATCC 33096 / DSM 2489 / 6091</strain>
    </source>
</reference>
<dbReference type="AlphaFoldDB" id="F2NS95"/>
<evidence type="ECO:0000256" key="2">
    <source>
        <dbReference type="ARBA" id="ARBA00023136"/>
    </source>
</evidence>
<comment type="subcellular location">
    <subcellularLocation>
        <location evidence="1">Cell outer membrane</location>
    </subcellularLocation>
</comment>
<dbReference type="Gene3D" id="2.40.170.20">
    <property type="entry name" value="TonB-dependent receptor, beta-barrel domain"/>
    <property type="match status" value="1"/>
</dbReference>
<dbReference type="GO" id="GO:0009279">
    <property type="term" value="C:cell outer membrane"/>
    <property type="evidence" value="ECO:0007669"/>
    <property type="project" value="UniProtKB-SubCell"/>
</dbReference>
<proteinExistence type="predicted"/>
<organism evidence="5 6">
    <name type="scientific">Treponema succinifaciens (strain ATCC 33096 / DSM 2489 / 6091)</name>
    <dbReference type="NCBI Taxonomy" id="869209"/>
    <lineage>
        <taxon>Bacteria</taxon>
        <taxon>Pseudomonadati</taxon>
        <taxon>Spirochaetota</taxon>
        <taxon>Spirochaetia</taxon>
        <taxon>Spirochaetales</taxon>
        <taxon>Treponemataceae</taxon>
        <taxon>Treponema</taxon>
    </lineage>
</organism>
<dbReference type="InterPro" id="IPR036942">
    <property type="entry name" value="Beta-barrel_TonB_sf"/>
</dbReference>
<feature type="chain" id="PRO_5003282850" evidence="4">
    <location>
        <begin position="20"/>
        <end position="620"/>
    </location>
</feature>
<evidence type="ECO:0000256" key="1">
    <source>
        <dbReference type="ARBA" id="ARBA00004442"/>
    </source>
</evidence>
<keyword evidence="2" id="KW-0472">Membrane</keyword>
<evidence type="ECO:0000313" key="6">
    <source>
        <dbReference type="Proteomes" id="UP000006852"/>
    </source>
</evidence>
<keyword evidence="3" id="KW-0998">Cell outer membrane</keyword>
<dbReference type="Proteomes" id="UP000006852">
    <property type="component" value="Chromosome"/>
</dbReference>
<evidence type="ECO:0000256" key="3">
    <source>
        <dbReference type="ARBA" id="ARBA00023237"/>
    </source>
</evidence>
<protein>
    <submittedName>
        <fullName evidence="5">TonB-dependent receptor</fullName>
    </submittedName>
</protein>
<dbReference type="EMBL" id="CP002631">
    <property type="protein sequence ID" value="AEB14396.1"/>
    <property type="molecule type" value="Genomic_DNA"/>
</dbReference>